<dbReference type="RefSeq" id="WP_042397907.1">
    <property type="nucleotide sequence ID" value="NZ_CYYT01000026.1"/>
</dbReference>
<gene>
    <name evidence="1" type="ORF">ERS852470_00202</name>
</gene>
<dbReference type="OrthoDB" id="1952652at2"/>
<evidence type="ECO:0000313" key="1">
    <source>
        <dbReference type="EMBL" id="CUN56209.1"/>
    </source>
</evidence>
<accession>A0A173XX76</accession>
<dbReference type="GeneID" id="83011850"/>
<sequence length="169" mass="19993">MLISVKENVFKKEVEIKFNNITEGFNRYKNKTISAINEENFERGMICFLEEAVKLNGLNSSYVDFYYNSLSEEDKVKLVEMVSVDDRKFIESFKEKNTTGGIYYYLTLDSVPFISRLNSNEILFSSIYFTKEECTIWGNYNKRFPIFYKEEHVLMKYVDIANKYGLIID</sequence>
<dbReference type="AlphaFoldDB" id="A0A173XX76"/>
<evidence type="ECO:0000313" key="2">
    <source>
        <dbReference type="Proteomes" id="UP000095558"/>
    </source>
</evidence>
<reference evidence="1 2" key="1">
    <citation type="submission" date="2015-09" db="EMBL/GenBank/DDBJ databases">
        <authorList>
            <consortium name="Pathogen Informatics"/>
        </authorList>
    </citation>
    <scope>NUCLEOTIDE SEQUENCE [LARGE SCALE GENOMIC DNA]</scope>
    <source>
        <strain evidence="1 2">2789STDY5834855</strain>
    </source>
</reference>
<organism evidence="1 2">
    <name type="scientific">Clostridium disporicum</name>
    <dbReference type="NCBI Taxonomy" id="84024"/>
    <lineage>
        <taxon>Bacteria</taxon>
        <taxon>Bacillati</taxon>
        <taxon>Bacillota</taxon>
        <taxon>Clostridia</taxon>
        <taxon>Eubacteriales</taxon>
        <taxon>Clostridiaceae</taxon>
        <taxon>Clostridium</taxon>
    </lineage>
</organism>
<dbReference type="EMBL" id="CYZV01000002">
    <property type="protein sequence ID" value="CUN56209.1"/>
    <property type="molecule type" value="Genomic_DNA"/>
</dbReference>
<name>A0A173XX76_9CLOT</name>
<protein>
    <submittedName>
        <fullName evidence="1">Uncharacterized protein</fullName>
    </submittedName>
</protein>
<dbReference type="Proteomes" id="UP000095558">
    <property type="component" value="Unassembled WGS sequence"/>
</dbReference>
<proteinExistence type="predicted"/>